<name>A0A1S2QNP0_9ACTN</name>
<dbReference type="Pfam" id="PF21891">
    <property type="entry name" value="DUF6917"/>
    <property type="match status" value="1"/>
</dbReference>
<dbReference type="InterPro" id="IPR054210">
    <property type="entry name" value="DUF6917"/>
</dbReference>
<evidence type="ECO:0000259" key="3">
    <source>
        <dbReference type="Pfam" id="PF21891"/>
    </source>
</evidence>
<dbReference type="InterPro" id="IPR000683">
    <property type="entry name" value="Gfo/Idh/MocA-like_OxRdtase_N"/>
</dbReference>
<dbReference type="GO" id="GO:0016491">
    <property type="term" value="F:oxidoreductase activity"/>
    <property type="evidence" value="ECO:0007669"/>
    <property type="project" value="UniProtKB-KW"/>
</dbReference>
<accession>A0A1S2QNP0</accession>
<dbReference type="SUPFAM" id="SSF51735">
    <property type="entry name" value="NAD(P)-binding Rossmann-fold domains"/>
    <property type="match status" value="1"/>
</dbReference>
<protein>
    <submittedName>
        <fullName evidence="5">Uncharacterized protein</fullName>
    </submittedName>
</protein>
<dbReference type="OrthoDB" id="9815825at2"/>
<evidence type="ECO:0000313" key="5">
    <source>
        <dbReference type="EMBL" id="OIK07782.1"/>
    </source>
</evidence>
<feature type="domain" description="Gfo/Idh/MocA-like oxidoreductase N-terminal" evidence="2">
    <location>
        <begin position="2"/>
        <end position="117"/>
    </location>
</feature>
<organism evidence="5 6">
    <name type="scientific">Streptomyces monashensis</name>
    <dbReference type="NCBI Taxonomy" id="1678012"/>
    <lineage>
        <taxon>Bacteria</taxon>
        <taxon>Bacillati</taxon>
        <taxon>Actinomycetota</taxon>
        <taxon>Actinomycetes</taxon>
        <taxon>Kitasatosporales</taxon>
        <taxon>Streptomycetaceae</taxon>
        <taxon>Streptomyces</taxon>
    </lineage>
</organism>
<dbReference type="PANTHER" id="PTHR43818:SF11">
    <property type="entry name" value="BCDNA.GH03377"/>
    <property type="match status" value="1"/>
</dbReference>
<dbReference type="Proteomes" id="UP000179642">
    <property type="component" value="Unassembled WGS sequence"/>
</dbReference>
<dbReference type="PANTHER" id="PTHR43818">
    <property type="entry name" value="BCDNA.GH03377"/>
    <property type="match status" value="1"/>
</dbReference>
<dbReference type="Gene3D" id="3.30.360.10">
    <property type="entry name" value="Dihydrodipicolinate Reductase, domain 2"/>
    <property type="match status" value="1"/>
</dbReference>
<dbReference type="AlphaFoldDB" id="A0A1S2QNP0"/>
<proteinExistence type="predicted"/>
<dbReference type="GO" id="GO:0000166">
    <property type="term" value="F:nucleotide binding"/>
    <property type="evidence" value="ECO:0007669"/>
    <property type="project" value="InterPro"/>
</dbReference>
<dbReference type="Pfam" id="PF22725">
    <property type="entry name" value="GFO_IDH_MocA_C3"/>
    <property type="match status" value="1"/>
</dbReference>
<dbReference type="Pfam" id="PF01408">
    <property type="entry name" value="GFO_IDH_MocA"/>
    <property type="match status" value="1"/>
</dbReference>
<dbReference type="InterPro" id="IPR055170">
    <property type="entry name" value="GFO_IDH_MocA-like_dom"/>
</dbReference>
<keyword evidence="1" id="KW-0560">Oxidoreductase</keyword>
<dbReference type="SUPFAM" id="SSF55347">
    <property type="entry name" value="Glyceraldehyde-3-phosphate dehydrogenase-like, C-terminal domain"/>
    <property type="match status" value="1"/>
</dbReference>
<dbReference type="EMBL" id="MLYO01000009">
    <property type="protein sequence ID" value="OIK07782.1"/>
    <property type="molecule type" value="Genomic_DNA"/>
</dbReference>
<feature type="domain" description="GFO/IDH/MocA-like oxidoreductase" evidence="4">
    <location>
        <begin position="138"/>
        <end position="238"/>
    </location>
</feature>
<comment type="caution">
    <text evidence="5">The sequence shown here is derived from an EMBL/GenBank/DDBJ whole genome shotgun (WGS) entry which is preliminary data.</text>
</comment>
<evidence type="ECO:0000313" key="6">
    <source>
        <dbReference type="Proteomes" id="UP000179642"/>
    </source>
</evidence>
<evidence type="ECO:0000259" key="2">
    <source>
        <dbReference type="Pfam" id="PF01408"/>
    </source>
</evidence>
<reference evidence="5 6" key="1">
    <citation type="submission" date="2016-10" db="EMBL/GenBank/DDBJ databases">
        <title>Genome sequence of Streptomyces sp. MUSC 1.</title>
        <authorList>
            <person name="Lee L.-H."/>
            <person name="Ser H.-L."/>
            <person name="Law J.W.-F."/>
        </authorList>
    </citation>
    <scope>NUCLEOTIDE SEQUENCE [LARGE SCALE GENOMIC DNA]</scope>
    <source>
        <strain evidence="5 6">MUSC 1</strain>
    </source>
</reference>
<dbReference type="InterPro" id="IPR050463">
    <property type="entry name" value="Gfo/Idh/MocA_oxidrdct_glycsds"/>
</dbReference>
<evidence type="ECO:0000259" key="4">
    <source>
        <dbReference type="Pfam" id="PF22725"/>
    </source>
</evidence>
<feature type="domain" description="DUF6917" evidence="3">
    <location>
        <begin position="311"/>
        <end position="439"/>
    </location>
</feature>
<gene>
    <name evidence="5" type="ORF">BIV23_02050</name>
</gene>
<keyword evidence="6" id="KW-1185">Reference proteome</keyword>
<evidence type="ECO:0000256" key="1">
    <source>
        <dbReference type="ARBA" id="ARBA00023002"/>
    </source>
</evidence>
<dbReference type="RefSeq" id="WP_071378957.1">
    <property type="nucleotide sequence ID" value="NZ_MLYO01000009.1"/>
</dbReference>
<sequence length="448" mass="49059">MKLGIIGLGAISPYFVEAVERSASFTLAAVCDTAEAKTEPFAGRGVPAFTRYQDLLDAGLCDAVVITLPNNLHAEVAEAALDAGLSVCCEKPLAVTTADAARMTEAAQRNDGVLFTAFHRRYNTNLVALQQQLPADPGQIEHVRVRYHENITEHMGGEHWYLNPDQCGGGCVIDNGPNALDEARFLLGDLTLTDASIGDIRSGAEFCAELDLNSADGVPVRVELDWALPTGEVKDVTVRLRNGETLHADMLASYEGFKASLSHEYDGILADFRRAVETGASYRDPGPDLVALVEEAYRIGRTKHTRLRMPSKNPVSTKVVRLLFHITEDRGMTLSPWGSRAVSVGEIHELVTTTDRPRAEGDKVNRAGFVGFVEFQDPAMLCRGDEVWVRQAGRPDRRIGTLAGFDECHYPNHYNVLIDSDRLWTAGDIDLKPGDEIRFVEGPQEEIG</sequence>
<dbReference type="InterPro" id="IPR036291">
    <property type="entry name" value="NAD(P)-bd_dom_sf"/>
</dbReference>
<dbReference type="Gene3D" id="3.40.50.720">
    <property type="entry name" value="NAD(P)-binding Rossmann-like Domain"/>
    <property type="match status" value="1"/>
</dbReference>